<evidence type="ECO:0000313" key="9">
    <source>
        <dbReference type="Proteomes" id="UP000262825"/>
    </source>
</evidence>
<name>A0A376B3R2_9ASCO</name>
<accession>A0A376B3R2</accession>
<feature type="compositionally biased region" description="Polar residues" evidence="7">
    <location>
        <begin position="136"/>
        <end position="150"/>
    </location>
</feature>
<keyword evidence="4" id="KW-0963">Cytoplasm</keyword>
<keyword evidence="9" id="KW-1185">Reference proteome</keyword>
<feature type="compositionally biased region" description="Acidic residues" evidence="7">
    <location>
        <begin position="155"/>
        <end position="167"/>
    </location>
</feature>
<dbReference type="PANTHER" id="PTHR28280:SF1">
    <property type="entry name" value="SHUTTLING PRE-60S FACTOR ECM1"/>
    <property type="match status" value="1"/>
</dbReference>
<comment type="subcellular location">
    <subcellularLocation>
        <location evidence="2">Cytoplasm</location>
    </subcellularLocation>
    <subcellularLocation>
        <location evidence="1">Nucleus</location>
    </subcellularLocation>
</comment>
<dbReference type="OrthoDB" id="4068492at2759"/>
<evidence type="ECO:0000256" key="6">
    <source>
        <dbReference type="ARBA" id="ARBA00023242"/>
    </source>
</evidence>
<evidence type="ECO:0000256" key="1">
    <source>
        <dbReference type="ARBA" id="ARBA00004123"/>
    </source>
</evidence>
<dbReference type="GO" id="GO:0005730">
    <property type="term" value="C:nucleolus"/>
    <property type="evidence" value="ECO:0007669"/>
    <property type="project" value="TreeGrafter"/>
</dbReference>
<dbReference type="AlphaFoldDB" id="A0A376B3R2"/>
<dbReference type="InterPro" id="IPR022784">
    <property type="entry name" value="Ribosome_bgen_Alb1"/>
</dbReference>
<keyword evidence="5" id="KW-0690">Ribosome biogenesis</keyword>
<feature type="region of interest" description="Disordered" evidence="7">
    <location>
        <begin position="136"/>
        <end position="192"/>
    </location>
</feature>
<evidence type="ECO:0000256" key="4">
    <source>
        <dbReference type="ARBA" id="ARBA00022490"/>
    </source>
</evidence>
<feature type="region of interest" description="Disordered" evidence="7">
    <location>
        <begin position="1"/>
        <end position="39"/>
    </location>
</feature>
<feature type="compositionally biased region" description="Basic and acidic residues" evidence="7">
    <location>
        <begin position="168"/>
        <end position="179"/>
    </location>
</feature>
<dbReference type="GO" id="GO:0005737">
    <property type="term" value="C:cytoplasm"/>
    <property type="evidence" value="ECO:0007669"/>
    <property type="project" value="UniProtKB-SubCell"/>
</dbReference>
<feature type="compositionally biased region" description="Basic residues" evidence="7">
    <location>
        <begin position="1"/>
        <end position="12"/>
    </location>
</feature>
<feature type="compositionally biased region" description="Basic and acidic residues" evidence="7">
    <location>
        <begin position="13"/>
        <end position="24"/>
    </location>
</feature>
<dbReference type="GO" id="GO:0030687">
    <property type="term" value="C:preribosome, large subunit precursor"/>
    <property type="evidence" value="ECO:0007669"/>
    <property type="project" value="TreeGrafter"/>
</dbReference>
<organism evidence="8 9">
    <name type="scientific">Saccharomycodes ludwigii</name>
    <dbReference type="NCBI Taxonomy" id="36035"/>
    <lineage>
        <taxon>Eukaryota</taxon>
        <taxon>Fungi</taxon>
        <taxon>Dikarya</taxon>
        <taxon>Ascomycota</taxon>
        <taxon>Saccharomycotina</taxon>
        <taxon>Saccharomycetes</taxon>
        <taxon>Saccharomycodales</taxon>
        <taxon>Saccharomycodaceae</taxon>
        <taxon>Saccharomycodes</taxon>
    </lineage>
</organism>
<gene>
    <name evidence="8" type="ORF">SCODWIG_00990</name>
</gene>
<evidence type="ECO:0000256" key="5">
    <source>
        <dbReference type="ARBA" id="ARBA00022517"/>
    </source>
</evidence>
<dbReference type="Pfam" id="PF09135">
    <property type="entry name" value="Alb1"/>
    <property type="match status" value="1"/>
</dbReference>
<reference evidence="9" key="1">
    <citation type="submission" date="2018-06" db="EMBL/GenBank/DDBJ databases">
        <authorList>
            <person name="Guldener U."/>
        </authorList>
    </citation>
    <scope>NUCLEOTIDE SEQUENCE [LARGE SCALE GENOMIC DNA]</scope>
    <source>
        <strain evidence="9">UTAD17</strain>
    </source>
</reference>
<evidence type="ECO:0000256" key="2">
    <source>
        <dbReference type="ARBA" id="ARBA00004496"/>
    </source>
</evidence>
<proteinExistence type="predicted"/>
<evidence type="ECO:0000256" key="7">
    <source>
        <dbReference type="SAM" id="MobiDB-lite"/>
    </source>
</evidence>
<dbReference type="VEuPathDB" id="FungiDB:SCODWIG_00990"/>
<dbReference type="Proteomes" id="UP000262825">
    <property type="component" value="Unassembled WGS sequence"/>
</dbReference>
<dbReference type="PANTHER" id="PTHR28280">
    <property type="entry name" value="SHUTTLING PRE-60S FACTOR ECM1"/>
    <property type="match status" value="1"/>
</dbReference>
<dbReference type="GO" id="GO:0000055">
    <property type="term" value="P:ribosomal large subunit export from nucleus"/>
    <property type="evidence" value="ECO:0007669"/>
    <property type="project" value="TreeGrafter"/>
</dbReference>
<evidence type="ECO:0000313" key="8">
    <source>
        <dbReference type="EMBL" id="SSD59229.1"/>
    </source>
</evidence>
<protein>
    <submittedName>
        <fullName evidence="8">Related to Shuttling pre-60S factor ECM1</fullName>
    </submittedName>
</protein>
<keyword evidence="3" id="KW-0813">Transport</keyword>
<sequence>MAKKVSKHSRAARRLEVDEPEAKELSQLPRPENTDLTNKLIRTANKNEELLNRKLEKKKKHKIGKNVQNNSNRLDKALSAIERNLEKERLERGLNFGNRLDGKIAKSISRAKYVQTSRKAGWDVTNLRIKEELSQLQHQTSDQVGKNPLNQKEEDSTEFDEDFETFGDAEKKKKMEKQQKNSFVSLETDVEA</sequence>
<dbReference type="InterPro" id="IPR053278">
    <property type="entry name" value="Pre-60S_factor_ECM1"/>
</dbReference>
<dbReference type="EMBL" id="UFAJ01000110">
    <property type="protein sequence ID" value="SSD59229.1"/>
    <property type="molecule type" value="Genomic_DNA"/>
</dbReference>
<keyword evidence="6" id="KW-0539">Nucleus</keyword>
<evidence type="ECO:0000256" key="3">
    <source>
        <dbReference type="ARBA" id="ARBA00022448"/>
    </source>
</evidence>